<evidence type="ECO:0000313" key="2">
    <source>
        <dbReference type="Proteomes" id="UP000271631"/>
    </source>
</evidence>
<protein>
    <submittedName>
        <fullName evidence="1">Filamentous hemagglutinin</fullName>
    </submittedName>
</protein>
<name>A0A3M6CBE3_PSEYM</name>
<accession>A0A3M6CBE3</accession>
<comment type="caution">
    <text evidence="1">The sequence shown here is derived from an EMBL/GenBank/DDBJ whole genome shotgun (WGS) entry which is preliminary data.</text>
</comment>
<dbReference type="EMBL" id="RBUQ01000071">
    <property type="protein sequence ID" value="RMV41049.1"/>
    <property type="molecule type" value="Genomic_DNA"/>
</dbReference>
<sequence length="261" mass="26093">VVSGQQGVQLNLGQLNNTGAGSLYAKNALNLTLGGVLANDQGVVRSDGTMDLKAAGLANTNGSVTSAGTGVLNFNGAAVNQGGQIVSDTQLTLTSGSLDNSQRGRIAGNGVLLSTGTFNNQQGGSLSSTGALRLTAGQVDNSAAGRIASAMALTAVVTGLNQTNDGRLYSNSDVSLDLSNGLLTNQGGLINAPGQLVLKNLNVVHNQSGKISSANGFTLAATSLDNTDGSLISDKALIVRINQSLTNLRGLVSATGLDLTA</sequence>
<proteinExistence type="predicted"/>
<organism evidence="1 2">
    <name type="scientific">Pseudomonas syringae pv. maculicola</name>
    <dbReference type="NCBI Taxonomy" id="59511"/>
    <lineage>
        <taxon>Bacteria</taxon>
        <taxon>Pseudomonadati</taxon>
        <taxon>Pseudomonadota</taxon>
        <taxon>Gammaproteobacteria</taxon>
        <taxon>Pseudomonadales</taxon>
        <taxon>Pseudomonadaceae</taxon>
        <taxon>Pseudomonas</taxon>
    </lineage>
</organism>
<dbReference type="AlphaFoldDB" id="A0A3M6CBE3"/>
<feature type="non-terminal residue" evidence="1">
    <location>
        <position position="1"/>
    </location>
</feature>
<evidence type="ECO:0000313" key="1">
    <source>
        <dbReference type="EMBL" id="RMV41049.1"/>
    </source>
</evidence>
<dbReference type="Proteomes" id="UP000271631">
    <property type="component" value="Unassembled WGS sequence"/>
</dbReference>
<dbReference type="Pfam" id="PF05594">
    <property type="entry name" value="Fil_haemagg"/>
    <property type="match status" value="3"/>
</dbReference>
<feature type="non-terminal residue" evidence="1">
    <location>
        <position position="261"/>
    </location>
</feature>
<gene>
    <name evidence="1" type="ORF">ALP13_04999</name>
</gene>
<dbReference type="NCBIfam" id="TIGR01731">
    <property type="entry name" value="fil_hemag_20aa"/>
    <property type="match status" value="8"/>
</dbReference>
<reference evidence="1 2" key="1">
    <citation type="submission" date="2018-08" db="EMBL/GenBank/DDBJ databases">
        <title>Recombination of ecologically and evolutionarily significant loci maintains genetic cohesion in the Pseudomonas syringae species complex.</title>
        <authorList>
            <person name="Dillon M."/>
            <person name="Thakur S."/>
            <person name="Almeida R.N.D."/>
            <person name="Weir B.S."/>
            <person name="Guttman D.S."/>
        </authorList>
    </citation>
    <scope>NUCLEOTIDE SEQUENCE [LARGE SCALE GENOMIC DNA]</scope>
    <source>
        <strain evidence="1 2">ICMP 11281</strain>
    </source>
</reference>
<dbReference type="InterPro" id="IPR008619">
    <property type="entry name" value="Filamentous_hemagglutn_rpt"/>
</dbReference>
<dbReference type="InterPro" id="IPR010069">
    <property type="entry name" value="CdiA_FHA1_rpt"/>
</dbReference>